<dbReference type="Gene3D" id="1.50.10.10">
    <property type="match status" value="1"/>
</dbReference>
<dbReference type="RefSeq" id="WP_136900715.1">
    <property type="nucleotide sequence ID" value="NZ_SUME01000003.1"/>
</dbReference>
<accession>A0A4U0P1M1</accession>
<dbReference type="Proteomes" id="UP000306808">
    <property type="component" value="Unassembled WGS sequence"/>
</dbReference>
<organism evidence="2 3">
    <name type="scientific">Sphingobacterium olei</name>
    <dbReference type="NCBI Taxonomy" id="2571155"/>
    <lineage>
        <taxon>Bacteria</taxon>
        <taxon>Pseudomonadati</taxon>
        <taxon>Bacteroidota</taxon>
        <taxon>Sphingobacteriia</taxon>
        <taxon>Sphingobacteriales</taxon>
        <taxon>Sphingobacteriaceae</taxon>
        <taxon>Sphingobacterium</taxon>
    </lineage>
</organism>
<dbReference type="GO" id="GO:0016787">
    <property type="term" value="F:hydrolase activity"/>
    <property type="evidence" value="ECO:0007669"/>
    <property type="project" value="UniProtKB-KW"/>
</dbReference>
<dbReference type="InterPro" id="IPR052043">
    <property type="entry name" value="PolySaccharide_Degr_Enz"/>
</dbReference>
<evidence type="ECO:0000313" key="3">
    <source>
        <dbReference type="Proteomes" id="UP000306808"/>
    </source>
</evidence>
<dbReference type="InterPro" id="IPR010905">
    <property type="entry name" value="Glyco_hydro_88"/>
</dbReference>
<evidence type="ECO:0000256" key="1">
    <source>
        <dbReference type="ARBA" id="ARBA00022801"/>
    </source>
</evidence>
<dbReference type="InterPro" id="IPR012341">
    <property type="entry name" value="6hp_glycosidase-like_sf"/>
</dbReference>
<dbReference type="SUPFAM" id="SSF48208">
    <property type="entry name" value="Six-hairpin glycosidases"/>
    <property type="match status" value="1"/>
</dbReference>
<dbReference type="GO" id="GO:0005975">
    <property type="term" value="P:carbohydrate metabolic process"/>
    <property type="evidence" value="ECO:0007669"/>
    <property type="project" value="InterPro"/>
</dbReference>
<protein>
    <submittedName>
        <fullName evidence="2">Glycoside hydrolase family 88 protein</fullName>
    </submittedName>
</protein>
<reference evidence="2 3" key="1">
    <citation type="submission" date="2019-04" db="EMBL/GenBank/DDBJ databases">
        <title>Sphingobacterium olei sp. nov., isolated from oil-contaminated soil.</title>
        <authorList>
            <person name="Liu B."/>
        </authorList>
    </citation>
    <scope>NUCLEOTIDE SEQUENCE [LARGE SCALE GENOMIC DNA]</scope>
    <source>
        <strain evidence="2 3">HAL-9</strain>
    </source>
</reference>
<sequence length="468" mass="52827">MRKRHVLAEIISVMGMILCVEVTAQQTAVNDSNTPLHLLQPEYTIPYKQWTTEEIKQNLDRILAYLDKTTPTLVRDTLSGKEITDYTQLNKHTQLEKGDFRLASYEWGVTYTGMLEAAAATADPKYSEYVAKRFAFLSEVAPHFLRLRKEYRVVDRQINQVILPGSLDDAGAMCAALVKFGRTASGVDYKELINNYLDFIENKEHRLSDGTFARMRPQANSLWLDDMYMGIPALVQMGVYTGEKRYFDEAVKQVKQFTQRMFVPEKGLYLHGWIESSDSHPAFHWARANGWALLTLTEVLDALPQDHPERADIVCIYKQHVKGITAYQSGSGFWHQLLDRNDSYLETSATAIYVYCIARGINRGWLDPISYGPVAQLGWSAVATKINGQGQVEGTCVGTGMAFDPAYYYHRPVNAYAAHGYGPALLAGAEMITLIKKFHPKMNDSAIQYYETDPKTDASIFGVDGKTY</sequence>
<dbReference type="EMBL" id="SUME01000003">
    <property type="protein sequence ID" value="TJZ61053.1"/>
    <property type="molecule type" value="Genomic_DNA"/>
</dbReference>
<dbReference type="OrthoDB" id="9807186at2"/>
<dbReference type="InterPro" id="IPR008928">
    <property type="entry name" value="6-hairpin_glycosidase_sf"/>
</dbReference>
<dbReference type="AlphaFoldDB" id="A0A4U0P1M1"/>
<name>A0A4U0P1M1_9SPHI</name>
<comment type="caution">
    <text evidence="2">The sequence shown here is derived from an EMBL/GenBank/DDBJ whole genome shotgun (WGS) entry which is preliminary data.</text>
</comment>
<keyword evidence="1 2" id="KW-0378">Hydrolase</keyword>
<dbReference type="PANTHER" id="PTHR33886">
    <property type="entry name" value="UNSATURATED RHAMNOGALACTURONAN HYDROLASE (EUROFUNG)"/>
    <property type="match status" value="1"/>
</dbReference>
<dbReference type="Pfam" id="PF07470">
    <property type="entry name" value="Glyco_hydro_88"/>
    <property type="match status" value="1"/>
</dbReference>
<gene>
    <name evidence="2" type="ORF">FAZ15_07525</name>
</gene>
<keyword evidence="3" id="KW-1185">Reference proteome</keyword>
<proteinExistence type="predicted"/>
<dbReference type="PANTHER" id="PTHR33886:SF8">
    <property type="entry name" value="UNSATURATED RHAMNOGALACTURONAN HYDROLASE (EUROFUNG)"/>
    <property type="match status" value="1"/>
</dbReference>
<evidence type="ECO:0000313" key="2">
    <source>
        <dbReference type="EMBL" id="TJZ61053.1"/>
    </source>
</evidence>